<gene>
    <name evidence="2" type="ORF">CMC5_019860</name>
</gene>
<feature type="compositionally biased region" description="Basic residues" evidence="1">
    <location>
        <begin position="57"/>
        <end position="75"/>
    </location>
</feature>
<reference evidence="2 3" key="1">
    <citation type="submission" date="2015-07" db="EMBL/GenBank/DDBJ databases">
        <title>Genome analysis of myxobacterium Chondromyces crocatus Cm c5 reveals a high potential for natural compound synthesis and the genetic basis for the loss of fruiting body formation.</title>
        <authorList>
            <person name="Zaburannyi N."/>
            <person name="Bunk B."/>
            <person name="Maier J."/>
            <person name="Overmann J."/>
            <person name="Mueller R."/>
        </authorList>
    </citation>
    <scope>NUCLEOTIDE SEQUENCE [LARGE SCALE GENOMIC DNA]</scope>
    <source>
        <strain evidence="2 3">Cm c5</strain>
    </source>
</reference>
<feature type="region of interest" description="Disordered" evidence="1">
    <location>
        <begin position="1"/>
        <end position="260"/>
    </location>
</feature>
<accession>A0A0K1EB86</accession>
<organism evidence="2 3">
    <name type="scientific">Chondromyces crocatus</name>
    <dbReference type="NCBI Taxonomy" id="52"/>
    <lineage>
        <taxon>Bacteria</taxon>
        <taxon>Pseudomonadati</taxon>
        <taxon>Myxococcota</taxon>
        <taxon>Polyangia</taxon>
        <taxon>Polyangiales</taxon>
        <taxon>Polyangiaceae</taxon>
        <taxon>Chondromyces</taxon>
    </lineage>
</organism>
<feature type="compositionally biased region" description="Basic residues" evidence="1">
    <location>
        <begin position="30"/>
        <end position="49"/>
    </location>
</feature>
<dbReference type="AlphaFoldDB" id="A0A0K1EB86"/>
<dbReference type="Proteomes" id="UP000067626">
    <property type="component" value="Chromosome"/>
</dbReference>
<evidence type="ECO:0000313" key="2">
    <source>
        <dbReference type="EMBL" id="AKT37843.1"/>
    </source>
</evidence>
<proteinExistence type="predicted"/>
<dbReference type="EMBL" id="CP012159">
    <property type="protein sequence ID" value="AKT37843.1"/>
    <property type="molecule type" value="Genomic_DNA"/>
</dbReference>
<feature type="compositionally biased region" description="Basic residues" evidence="1">
    <location>
        <begin position="12"/>
        <end position="21"/>
    </location>
</feature>
<feature type="compositionally biased region" description="Polar residues" evidence="1">
    <location>
        <begin position="112"/>
        <end position="126"/>
    </location>
</feature>
<sequence>MRRHRPADAPSSRRKRPHRRSTNPPARGRLPSRRSTKPSPRRQRPHRHPTTLPTRGQRPHRRSTAGPPRRHRPHRPVSNPPTREMRPPRHLAALSSPPPPPRLTSRQPLSPTFSHQTRKSFPTPRTNLRAPRRTRERGVSAPGPLLRLEPPRGRPPGWRPLSTTHPEERHAAPPQDGLQPGPPRACDALRRHRGGLAHGRDPRPGAGRPPPGGRGAAQGPGQRTLGTARGPGAGRGSDAPGAGEVPDAGSRARPAAHGVQ</sequence>
<evidence type="ECO:0000313" key="3">
    <source>
        <dbReference type="Proteomes" id="UP000067626"/>
    </source>
</evidence>
<keyword evidence="3" id="KW-1185">Reference proteome</keyword>
<evidence type="ECO:0000256" key="1">
    <source>
        <dbReference type="SAM" id="MobiDB-lite"/>
    </source>
</evidence>
<protein>
    <submittedName>
        <fullName evidence="2">Uncharacterized protein</fullName>
    </submittedName>
</protein>
<name>A0A0K1EB86_CHOCO</name>
<dbReference type="KEGG" id="ccro:CMC5_019860"/>